<dbReference type="Proteomes" id="UP001456513">
    <property type="component" value="Unassembled WGS sequence"/>
</dbReference>
<keyword evidence="2" id="KW-1133">Transmembrane helix</keyword>
<comment type="caution">
    <text evidence="3">The sequence shown here is derived from an EMBL/GenBank/DDBJ whole genome shotgun (WGS) entry which is preliminary data.</text>
</comment>
<dbReference type="InterPro" id="IPR007163">
    <property type="entry name" value="VCA0040-like"/>
</dbReference>
<keyword evidence="2" id="KW-0812">Transmembrane</keyword>
<feature type="transmembrane region" description="Helical" evidence="2">
    <location>
        <begin position="103"/>
        <end position="127"/>
    </location>
</feature>
<feature type="transmembrane region" description="Helical" evidence="2">
    <location>
        <begin position="197"/>
        <end position="226"/>
    </location>
</feature>
<evidence type="ECO:0000256" key="2">
    <source>
        <dbReference type="SAM" id="Phobius"/>
    </source>
</evidence>
<feature type="transmembrane region" description="Helical" evidence="2">
    <location>
        <begin position="133"/>
        <end position="154"/>
    </location>
</feature>
<reference evidence="3 4" key="1">
    <citation type="submission" date="2024-03" db="EMBL/GenBank/DDBJ databases">
        <title>Rhodococcus navarretei sp. nov. and Pseudarthrobacter quantumdoti sp. nov., two new species with the ability to biosynthesize Quantum Dots isolated from soil samples at Union Glacier, Antarctica.</title>
        <authorList>
            <person name="Vargas M."/>
        </authorList>
    </citation>
    <scope>NUCLEOTIDE SEQUENCE [LARGE SCALE GENOMIC DNA]</scope>
    <source>
        <strain evidence="3 4">EXRC-4A-4</strain>
    </source>
</reference>
<evidence type="ECO:0000313" key="4">
    <source>
        <dbReference type="Proteomes" id="UP001456513"/>
    </source>
</evidence>
<feature type="transmembrane region" description="Helical" evidence="2">
    <location>
        <begin position="238"/>
        <end position="259"/>
    </location>
</feature>
<sequence length="332" mass="34789">MTTNGQTPSADGYNERSGHGLDQRPGLDDIARGRPPATELAANVVRGGLIGLAETVPGVSGGTVALVTGIYTRAIASAKHLTDIPKAVVTRSDVRAEVRQVDWWLLVTVGVGMLLMVFSVAGIMAGFVTDQPVYSKALFMGMIAMSVAIPFMEITRGAFPTTRSRLSAVALFVVLAVGVVVLTSLPGAEASNPSLILVFFAAMIAICALVLPGVSGSFFLLVIGLYAPTLTAVDERNLTYLAVFALGALAGLVSFVRVLEWLLANHHDLAMVAAAGLLLGSLRALWPWQGENRELLAVGNEWPAALGFFAVGVAVVAVVAIAQRRLATTRTP</sequence>
<dbReference type="RefSeq" id="WP_341442225.1">
    <property type="nucleotide sequence ID" value="NZ_JBBPCN010000001.1"/>
</dbReference>
<feature type="compositionally biased region" description="Basic and acidic residues" evidence="1">
    <location>
        <begin position="13"/>
        <end position="32"/>
    </location>
</feature>
<feature type="transmembrane region" description="Helical" evidence="2">
    <location>
        <begin position="302"/>
        <end position="322"/>
    </location>
</feature>
<keyword evidence="4" id="KW-1185">Reference proteome</keyword>
<evidence type="ECO:0000256" key="1">
    <source>
        <dbReference type="SAM" id="MobiDB-lite"/>
    </source>
</evidence>
<feature type="transmembrane region" description="Helical" evidence="2">
    <location>
        <begin position="166"/>
        <end position="185"/>
    </location>
</feature>
<organism evidence="3 4">
    <name type="scientific">Rhodococcus navarretei</name>
    <dbReference type="NCBI Taxonomy" id="3128981"/>
    <lineage>
        <taxon>Bacteria</taxon>
        <taxon>Bacillati</taxon>
        <taxon>Actinomycetota</taxon>
        <taxon>Actinomycetes</taxon>
        <taxon>Mycobacteriales</taxon>
        <taxon>Nocardiaceae</taxon>
        <taxon>Rhodococcus</taxon>
    </lineage>
</organism>
<accession>A0ABU9D362</accession>
<feature type="region of interest" description="Disordered" evidence="1">
    <location>
        <begin position="1"/>
        <end position="33"/>
    </location>
</feature>
<proteinExistence type="predicted"/>
<gene>
    <name evidence="3" type="ORF">AABD04_19745</name>
</gene>
<protein>
    <submittedName>
        <fullName evidence="3">DUF368 domain-containing protein</fullName>
    </submittedName>
</protein>
<name>A0ABU9D362_9NOCA</name>
<keyword evidence="2" id="KW-0472">Membrane</keyword>
<dbReference type="PANTHER" id="PTHR37308:SF1">
    <property type="entry name" value="POLYPRENYL-PHOSPHATE TRANSPORTER"/>
    <property type="match status" value="1"/>
</dbReference>
<dbReference type="EMBL" id="JBBPCN010000001">
    <property type="protein sequence ID" value="MEK8073083.1"/>
    <property type="molecule type" value="Genomic_DNA"/>
</dbReference>
<dbReference type="Pfam" id="PF04018">
    <property type="entry name" value="VCA0040-like"/>
    <property type="match status" value="1"/>
</dbReference>
<evidence type="ECO:0000313" key="3">
    <source>
        <dbReference type="EMBL" id="MEK8073083.1"/>
    </source>
</evidence>
<dbReference type="PANTHER" id="PTHR37308">
    <property type="entry name" value="INTEGRAL MEMBRANE PROTEIN"/>
    <property type="match status" value="1"/>
</dbReference>